<proteinExistence type="predicted"/>
<keyword evidence="1" id="KW-0472">Membrane</keyword>
<feature type="transmembrane region" description="Helical" evidence="1">
    <location>
        <begin position="237"/>
        <end position="263"/>
    </location>
</feature>
<evidence type="ECO:0000313" key="2">
    <source>
        <dbReference type="Proteomes" id="UP000095282"/>
    </source>
</evidence>
<keyword evidence="2" id="KW-1185">Reference proteome</keyword>
<dbReference type="InterPro" id="IPR053220">
    <property type="entry name" value="Nematode_rcpt-like_serp_H"/>
</dbReference>
<dbReference type="SUPFAM" id="SSF81321">
    <property type="entry name" value="Family A G protein-coupled receptor-like"/>
    <property type="match status" value="1"/>
</dbReference>
<dbReference type="AlphaFoldDB" id="A0A1I7TVY8"/>
<keyword evidence="1" id="KW-0812">Transmembrane</keyword>
<feature type="transmembrane region" description="Helical" evidence="1">
    <location>
        <begin position="137"/>
        <end position="156"/>
    </location>
</feature>
<dbReference type="PANTHER" id="PTHR22941:SF20">
    <property type="entry name" value="SERPENTINE RECEPTOR, CLASS H"/>
    <property type="match status" value="1"/>
</dbReference>
<dbReference type="Proteomes" id="UP000095282">
    <property type="component" value="Unplaced"/>
</dbReference>
<accession>A0A1I7TVY8</accession>
<dbReference type="PANTHER" id="PTHR22941">
    <property type="entry name" value="SERPENTINE RECEPTOR"/>
    <property type="match status" value="1"/>
</dbReference>
<feature type="transmembrane region" description="Helical" evidence="1">
    <location>
        <begin position="18"/>
        <end position="43"/>
    </location>
</feature>
<dbReference type="InterPro" id="IPR019422">
    <property type="entry name" value="7TM_GPCR_serpentine_rcpt_Srh"/>
</dbReference>
<dbReference type="eggNOG" id="ENOG502QYQ5">
    <property type="taxonomic scope" value="Eukaryota"/>
</dbReference>
<dbReference type="Pfam" id="PF10318">
    <property type="entry name" value="7TM_GPCR_Srh"/>
    <property type="match status" value="1"/>
</dbReference>
<reference evidence="3" key="1">
    <citation type="submission" date="2016-11" db="UniProtKB">
        <authorList>
            <consortium name="WormBaseParasite"/>
        </authorList>
    </citation>
    <scope>IDENTIFICATION</scope>
</reference>
<feature type="transmembrane region" description="Helical" evidence="1">
    <location>
        <begin position="64"/>
        <end position="84"/>
    </location>
</feature>
<evidence type="ECO:0000256" key="1">
    <source>
        <dbReference type="SAM" id="Phobius"/>
    </source>
</evidence>
<dbReference type="WBParaSite" id="Csp11.Scaffold629.g12332.t1">
    <property type="protein sequence ID" value="Csp11.Scaffold629.g12332.t1"/>
    <property type="gene ID" value="Csp11.Scaffold629.g12332"/>
</dbReference>
<feature type="transmembrane region" description="Helical" evidence="1">
    <location>
        <begin position="275"/>
        <end position="294"/>
    </location>
</feature>
<evidence type="ECO:0000313" key="3">
    <source>
        <dbReference type="WBParaSite" id="Csp11.Scaffold629.g12332.t1"/>
    </source>
</evidence>
<feature type="transmembrane region" description="Helical" evidence="1">
    <location>
        <begin position="192"/>
        <end position="217"/>
    </location>
</feature>
<organism evidence="2 3">
    <name type="scientific">Caenorhabditis tropicalis</name>
    <dbReference type="NCBI Taxonomy" id="1561998"/>
    <lineage>
        <taxon>Eukaryota</taxon>
        <taxon>Metazoa</taxon>
        <taxon>Ecdysozoa</taxon>
        <taxon>Nematoda</taxon>
        <taxon>Chromadorea</taxon>
        <taxon>Rhabditida</taxon>
        <taxon>Rhabditina</taxon>
        <taxon>Rhabditomorpha</taxon>
        <taxon>Rhabditoidea</taxon>
        <taxon>Rhabditidae</taxon>
        <taxon>Peloderinae</taxon>
        <taxon>Caenorhabditis</taxon>
    </lineage>
</organism>
<dbReference type="STRING" id="1561998.A0A1I7TVY8"/>
<protein>
    <submittedName>
        <fullName evidence="3">Serpentine Receptor, class H</fullName>
    </submittedName>
</protein>
<name>A0A1I7TVY8_9PELO</name>
<feature type="transmembrane region" description="Helical" evidence="1">
    <location>
        <begin position="96"/>
        <end position="116"/>
    </location>
</feature>
<sequence length="330" mass="37263">MSCKPEDIDNSYLASPDFIVLSCHVVTGIAVPILIYGGYCILFKTPRTMKPVKFLLLNLHFWNVLADLTISFFGVAYLHIMALAGYGLGVVDAPALLIYCGLTFVMAVATSVLSLYENRYYLICIRNNRWRCVRKPFLIFVWIAVPLYFLLPLFNIPDEETGRAFVKNKIPCLPPFTYSDRKMFVWTTNPTLFIVGALSGSTLIAFSTTAFFILTLFQLTAKNHSLSPKTVKAQKTFLIALTIQSIVHILVVLVPAIIVIYLVFFQYHNQIVNNLAYLSVASHGIISTIVMILVHKPYREATFLLIIKAKREESSHINPSVFRTTLNDHN</sequence>
<keyword evidence="1" id="KW-1133">Transmembrane helix</keyword>